<evidence type="ECO:0000259" key="1">
    <source>
        <dbReference type="Pfam" id="PF03432"/>
    </source>
</evidence>
<evidence type="ECO:0000313" key="2">
    <source>
        <dbReference type="EMBL" id="PWS25902.1"/>
    </source>
</evidence>
<protein>
    <recommendedName>
        <fullName evidence="1">MobA/VirD2-like nuclease domain-containing protein</fullName>
    </recommendedName>
</protein>
<keyword evidence="3" id="KW-1185">Reference proteome</keyword>
<dbReference type="RefSeq" id="WP_109927423.1">
    <property type="nucleotide sequence ID" value="NZ_QGNZ01000006.1"/>
</dbReference>
<comment type="caution">
    <text evidence="2">The sequence shown here is derived from an EMBL/GenBank/DDBJ whole genome shotgun (WGS) entry which is preliminary data.</text>
</comment>
<dbReference type="AlphaFoldDB" id="A0A317EGW7"/>
<reference evidence="2 3" key="1">
    <citation type="submission" date="2018-05" db="EMBL/GenBank/DDBJ databases">
        <title>Pedobacter paludis sp. nov., isolated from wetland soil.</title>
        <authorList>
            <person name="Zhang Y."/>
            <person name="Wang G."/>
        </authorList>
    </citation>
    <scope>NUCLEOTIDE SEQUENCE [LARGE SCALE GENOMIC DNA]</scope>
    <source>
        <strain evidence="2 3">KCTC22721</strain>
    </source>
</reference>
<organism evidence="2 3">
    <name type="scientific">Pedobacter yonginense</name>
    <dbReference type="NCBI Taxonomy" id="651869"/>
    <lineage>
        <taxon>Bacteria</taxon>
        <taxon>Pseudomonadati</taxon>
        <taxon>Bacteroidota</taxon>
        <taxon>Sphingobacteriia</taxon>
        <taxon>Sphingobacteriales</taxon>
        <taxon>Sphingobacteriaceae</taxon>
        <taxon>Pedobacter</taxon>
    </lineage>
</organism>
<dbReference type="Pfam" id="PF03432">
    <property type="entry name" value="Relaxase"/>
    <property type="match status" value="1"/>
</dbReference>
<feature type="domain" description="MobA/VirD2-like nuclease" evidence="1">
    <location>
        <begin position="36"/>
        <end position="147"/>
    </location>
</feature>
<accession>A0A317EGW7</accession>
<evidence type="ECO:0000313" key="3">
    <source>
        <dbReference type="Proteomes" id="UP000245379"/>
    </source>
</evidence>
<dbReference type="OrthoDB" id="915634at2"/>
<dbReference type="EMBL" id="QGNZ01000006">
    <property type="protein sequence ID" value="PWS25902.1"/>
    <property type="molecule type" value="Genomic_DNA"/>
</dbReference>
<name>A0A317EGW7_9SPHI</name>
<dbReference type="InterPro" id="IPR005094">
    <property type="entry name" value="Endonuclease_MobA/VirD2"/>
</dbReference>
<sequence length="494" mass="56497">MLAKILNSSSSFNGVSYNTKKTEKDLGELMKVENFGYLQNVPNLMPEEYKNYLKAYSSINSEVKEKQFHAMISCTGREYDKHELTKIADAYMKEMGYRQNPYMVIFHKDTDNNHVHVVSSRIQPNGLKVPDSLEYLKSASAIQKIMRTDIKHDTAETIKRALAFNVSSLPQFKLLLEQRGFHTSNDESKIILRKFDGVQGEIPMQDVNKKIEQYNPNKKKIAQVRKIIEKYKKTNSSEIRPVFEPSKSKELKQIGYTSDLAEKLKRVGLDIVFHGKNGLPPHGYTIIDNKGSTVFKGGEIMPLKEFIRQGEFQEINTHIIKVDGFKEQEAVNNIFKGKNFETTLAELSKEKFHEISAFIKSAVHEFGSINEGLNFHKLGIFIDAGSVYVMDKESGYLIDAKRVTSEQDYSLLANSSGLLQQRENGTKSTQEDYSNLFVEPKNENVSEQLPQQEQSGSLLEIIQDFDLNISDDVDDSQIHGRNRRREKKARINTR</sequence>
<dbReference type="Proteomes" id="UP000245379">
    <property type="component" value="Unassembled WGS sequence"/>
</dbReference>
<gene>
    <name evidence="2" type="ORF">DHW03_18895</name>
</gene>
<proteinExistence type="predicted"/>